<dbReference type="PANTHER" id="PTHR46211:SF1">
    <property type="entry name" value="GLYCEROPHOSPHODIESTER PHOSPHODIESTERASE, CYTOPLASMIC"/>
    <property type="match status" value="1"/>
</dbReference>
<reference evidence="2 3" key="1">
    <citation type="submission" date="2018-03" db="EMBL/GenBank/DDBJ databases">
        <title>Genomic Encyclopedia of Type Strains, Phase III (KMG-III): the genomes of soil and plant-associated and newly described type strains.</title>
        <authorList>
            <person name="Whitman W."/>
        </authorList>
    </citation>
    <scope>NUCLEOTIDE SEQUENCE [LARGE SCALE GENOMIC DNA]</scope>
    <source>
        <strain evidence="2 3">CGMCC 1.07653</strain>
    </source>
</reference>
<dbReference type="EMBL" id="PYAV01000008">
    <property type="protein sequence ID" value="PSL44477.1"/>
    <property type="molecule type" value="Genomic_DNA"/>
</dbReference>
<feature type="domain" description="GP-PDE" evidence="1">
    <location>
        <begin position="20"/>
        <end position="251"/>
    </location>
</feature>
<accession>A0A2P8HE21</accession>
<name>A0A2P8HE21_9BACI</name>
<evidence type="ECO:0000313" key="2">
    <source>
        <dbReference type="EMBL" id="PSL44477.1"/>
    </source>
</evidence>
<organism evidence="2 3">
    <name type="scientific">Salsuginibacillus halophilus</name>
    <dbReference type="NCBI Taxonomy" id="517424"/>
    <lineage>
        <taxon>Bacteria</taxon>
        <taxon>Bacillati</taxon>
        <taxon>Bacillota</taxon>
        <taxon>Bacilli</taxon>
        <taxon>Bacillales</taxon>
        <taxon>Bacillaceae</taxon>
        <taxon>Salsuginibacillus</taxon>
    </lineage>
</organism>
<dbReference type="AlphaFoldDB" id="A0A2P8HE21"/>
<dbReference type="CDD" id="cd08556">
    <property type="entry name" value="GDPD"/>
    <property type="match status" value="1"/>
</dbReference>
<evidence type="ECO:0000313" key="3">
    <source>
        <dbReference type="Proteomes" id="UP000242310"/>
    </source>
</evidence>
<gene>
    <name evidence="2" type="ORF">B0H94_10888</name>
</gene>
<dbReference type="Pfam" id="PF03009">
    <property type="entry name" value="GDPD"/>
    <property type="match status" value="1"/>
</dbReference>
<dbReference type="GO" id="GO:0008081">
    <property type="term" value="F:phosphoric diester hydrolase activity"/>
    <property type="evidence" value="ECO:0007669"/>
    <property type="project" value="InterPro"/>
</dbReference>
<evidence type="ECO:0000259" key="1">
    <source>
        <dbReference type="PROSITE" id="PS51704"/>
    </source>
</evidence>
<comment type="caution">
    <text evidence="2">The sequence shown here is derived from an EMBL/GenBank/DDBJ whole genome shotgun (WGS) entry which is preliminary data.</text>
</comment>
<dbReference type="Proteomes" id="UP000242310">
    <property type="component" value="Unassembled WGS sequence"/>
</dbReference>
<proteinExistence type="predicted"/>
<keyword evidence="3" id="KW-1185">Reference proteome</keyword>
<dbReference type="InterPro" id="IPR030395">
    <property type="entry name" value="GP_PDE_dom"/>
</dbReference>
<dbReference type="Gene3D" id="3.20.20.190">
    <property type="entry name" value="Phosphatidylinositol (PI) phosphodiesterase"/>
    <property type="match status" value="1"/>
</dbReference>
<protein>
    <submittedName>
        <fullName evidence="2">Glycerophosphoryl diester phosphodiesterase</fullName>
    </submittedName>
</protein>
<dbReference type="GO" id="GO:0006629">
    <property type="term" value="P:lipid metabolic process"/>
    <property type="evidence" value="ECO:0007669"/>
    <property type="project" value="InterPro"/>
</dbReference>
<dbReference type="PANTHER" id="PTHR46211">
    <property type="entry name" value="GLYCEROPHOSPHORYL DIESTER PHOSPHODIESTERASE"/>
    <property type="match status" value="1"/>
</dbReference>
<dbReference type="SUPFAM" id="SSF51695">
    <property type="entry name" value="PLC-like phosphodiesterases"/>
    <property type="match status" value="1"/>
</dbReference>
<dbReference type="InterPro" id="IPR017946">
    <property type="entry name" value="PLC-like_Pdiesterase_TIM-brl"/>
</dbReference>
<sequence length="260" mass="30121">MGRDSCDGRGDVMQSIHIRPLLIAHRGTGERVTENTMEAFEEAIAHGADSIETDVRKTADEQLICFHNRKWKRRPVHLLTYQELADETSMFGWKPPRLSEVLEEFHGRVHLNLELKGRGLETDVAEQVKRTGMQDHVLVSSFHERSLRHLKQTVPDIPTGLIIGRSLYQNKFQLQNYIQDVFPERRLKRIGADVVCPHYRLLRMKFVQRMNALEIPVHVWTVNDLYRMKKLAKKGVDGIITDRVADAVDMFDEWSVEGIE</sequence>
<dbReference type="PROSITE" id="PS51704">
    <property type="entry name" value="GP_PDE"/>
    <property type="match status" value="1"/>
</dbReference>